<evidence type="ECO:0000313" key="2">
    <source>
        <dbReference type="EMBL" id="AUX24464.1"/>
    </source>
</evidence>
<sequence>MSDRETNTPHEGVVVLSTERLVLRPHGLSDVPFMMQLNSDPDVVRYTGDAAFASEAEARAVVERLIHQFEAWRMGRLVVLHRRTGEELGWCGLRWHEDLEVADLGYRFFRRHWGEGYATESAGACVRHAFEELGLPRLVAHAMPENVASIKVLEKLGFRRTGPTVFKGLSAQGFELPRPGAPAAR</sequence>
<dbReference type="PROSITE" id="PS51186">
    <property type="entry name" value="GNAT"/>
    <property type="match status" value="1"/>
</dbReference>
<evidence type="ECO:0000259" key="1">
    <source>
        <dbReference type="PROSITE" id="PS51186"/>
    </source>
</evidence>
<dbReference type="InterPro" id="IPR000182">
    <property type="entry name" value="GNAT_dom"/>
</dbReference>
<evidence type="ECO:0000313" key="3">
    <source>
        <dbReference type="Proteomes" id="UP000295781"/>
    </source>
</evidence>
<dbReference type="RefSeq" id="WP_129350570.1">
    <property type="nucleotide sequence ID" value="NZ_CP012670.1"/>
</dbReference>
<proteinExistence type="predicted"/>
<reference evidence="2 3" key="1">
    <citation type="submission" date="2015-09" db="EMBL/GenBank/DDBJ databases">
        <title>Sorangium comparison.</title>
        <authorList>
            <person name="Zaburannyi N."/>
            <person name="Bunk B."/>
            <person name="Overmann J."/>
            <person name="Mueller R."/>
        </authorList>
    </citation>
    <scope>NUCLEOTIDE SEQUENCE [LARGE SCALE GENOMIC DNA]</scope>
    <source>
        <strain evidence="2 3">So ceGT47</strain>
    </source>
</reference>
<dbReference type="Proteomes" id="UP000295781">
    <property type="component" value="Chromosome"/>
</dbReference>
<dbReference type="GO" id="GO:0016747">
    <property type="term" value="F:acyltransferase activity, transferring groups other than amino-acyl groups"/>
    <property type="evidence" value="ECO:0007669"/>
    <property type="project" value="InterPro"/>
</dbReference>
<dbReference type="OrthoDB" id="6293260at2"/>
<dbReference type="InterPro" id="IPR016181">
    <property type="entry name" value="Acyl_CoA_acyltransferase"/>
</dbReference>
<dbReference type="SUPFAM" id="SSF55729">
    <property type="entry name" value="Acyl-CoA N-acyltransferases (Nat)"/>
    <property type="match status" value="1"/>
</dbReference>
<dbReference type="Pfam" id="PF13302">
    <property type="entry name" value="Acetyltransf_3"/>
    <property type="match status" value="1"/>
</dbReference>
<dbReference type="PANTHER" id="PTHR43792">
    <property type="entry name" value="GNAT FAMILY, PUTATIVE (AFU_ORTHOLOGUE AFUA_3G00765)-RELATED-RELATED"/>
    <property type="match status" value="1"/>
</dbReference>
<gene>
    <name evidence="2" type="ORF">SOCEGT47_050020</name>
</gene>
<protein>
    <submittedName>
        <fullName evidence="2">GNAT family acetyltransferase</fullName>
    </submittedName>
</protein>
<organism evidence="2 3">
    <name type="scientific">Sorangium cellulosum</name>
    <name type="common">Polyangium cellulosum</name>
    <dbReference type="NCBI Taxonomy" id="56"/>
    <lineage>
        <taxon>Bacteria</taxon>
        <taxon>Pseudomonadati</taxon>
        <taxon>Myxococcota</taxon>
        <taxon>Polyangia</taxon>
        <taxon>Polyangiales</taxon>
        <taxon>Polyangiaceae</taxon>
        <taxon>Sorangium</taxon>
    </lineage>
</organism>
<dbReference type="EMBL" id="CP012670">
    <property type="protein sequence ID" value="AUX24464.1"/>
    <property type="molecule type" value="Genomic_DNA"/>
</dbReference>
<keyword evidence="2" id="KW-0808">Transferase</keyword>
<dbReference type="Gene3D" id="3.40.630.30">
    <property type="match status" value="1"/>
</dbReference>
<accession>A0A4P2Q4X9</accession>
<name>A0A4P2Q4X9_SORCE</name>
<dbReference type="AlphaFoldDB" id="A0A4P2Q4X9"/>
<dbReference type="PANTHER" id="PTHR43792:SF1">
    <property type="entry name" value="N-ACETYLTRANSFERASE DOMAIN-CONTAINING PROTEIN"/>
    <property type="match status" value="1"/>
</dbReference>
<feature type="domain" description="N-acetyltransferase" evidence="1">
    <location>
        <begin position="21"/>
        <end position="179"/>
    </location>
</feature>
<dbReference type="InterPro" id="IPR051531">
    <property type="entry name" value="N-acetyltransferase"/>
</dbReference>